<dbReference type="InterPro" id="IPR003356">
    <property type="entry name" value="DNA_methylase_A-5"/>
</dbReference>
<keyword evidence="2 7" id="KW-0489">Methyltransferase</keyword>
<keyword evidence="4" id="KW-0680">Restriction system</keyword>
<organism evidence="7 8">
    <name type="scientific">Gordonia polyisoprenivorans (strain DSM 44266 / VH2)</name>
    <dbReference type="NCBI Taxonomy" id="1112204"/>
    <lineage>
        <taxon>Bacteria</taxon>
        <taxon>Bacillati</taxon>
        <taxon>Actinomycetota</taxon>
        <taxon>Actinomycetes</taxon>
        <taxon>Mycobacteriales</taxon>
        <taxon>Gordoniaceae</taxon>
        <taxon>Gordonia</taxon>
    </lineage>
</organism>
<evidence type="ECO:0000256" key="3">
    <source>
        <dbReference type="ARBA" id="ARBA00022679"/>
    </source>
</evidence>
<dbReference type="PRINTS" id="PR00507">
    <property type="entry name" value="N12N6MTFRASE"/>
</dbReference>
<dbReference type="Gene3D" id="3.40.50.150">
    <property type="entry name" value="Vaccinia Virus protein VP39"/>
    <property type="match status" value="1"/>
</dbReference>
<accession>H6N4G5</accession>
<dbReference type="GO" id="GO:0008170">
    <property type="term" value="F:N-methyltransferase activity"/>
    <property type="evidence" value="ECO:0007669"/>
    <property type="project" value="InterPro"/>
</dbReference>
<dbReference type="Proteomes" id="UP000009154">
    <property type="component" value="Chromosome"/>
</dbReference>
<dbReference type="AlphaFoldDB" id="H6N4G5"/>
<dbReference type="GO" id="GO:0009307">
    <property type="term" value="P:DNA restriction-modification system"/>
    <property type="evidence" value="ECO:0007669"/>
    <property type="project" value="UniProtKB-KW"/>
</dbReference>
<dbReference type="InterPro" id="IPR050953">
    <property type="entry name" value="N4_N6_ade-DNA_methylase"/>
</dbReference>
<dbReference type="EC" id="2.1.1.72" evidence="1"/>
<dbReference type="HOGENOM" id="CLU_007039_0_0_11"/>
<keyword evidence="3" id="KW-0808">Transferase</keyword>
<evidence type="ECO:0000313" key="8">
    <source>
        <dbReference type="Proteomes" id="UP000009154"/>
    </source>
</evidence>
<reference evidence="7 8" key="1">
    <citation type="journal article" date="2012" name="Appl. Environ. Microbiol.">
        <title>Involvement of two latex-clearing proteins during rubber degradation and insights into the subsequent degradation pathway revealed by the genome sequence of Gordonia polyisoprenivorans strain VH2.</title>
        <authorList>
            <person name="Hiessl S."/>
            <person name="Schuldes J."/>
            <person name="Thurmer A."/>
            <person name="Halbsguth T."/>
            <person name="Broker D."/>
            <person name="Angelov A."/>
            <person name="Liebl W."/>
            <person name="Daniel R."/>
            <person name="Steinbuchel A."/>
        </authorList>
    </citation>
    <scope>NUCLEOTIDE SEQUENCE [LARGE SCALE GENOMIC DNA]</scope>
    <source>
        <strain evidence="8">DSM 44266 / VH2</strain>
    </source>
</reference>
<protein>
    <recommendedName>
        <fullName evidence="1">site-specific DNA-methyltransferase (adenine-specific)</fullName>
        <ecNumber evidence="1">2.1.1.72</ecNumber>
    </recommendedName>
</protein>
<dbReference type="PANTHER" id="PTHR33841">
    <property type="entry name" value="DNA METHYLTRANSFERASE YEEA-RELATED"/>
    <property type="match status" value="1"/>
</dbReference>
<dbReference type="GO" id="GO:0032259">
    <property type="term" value="P:methylation"/>
    <property type="evidence" value="ECO:0007669"/>
    <property type="project" value="UniProtKB-KW"/>
</dbReference>
<dbReference type="GO" id="GO:0003677">
    <property type="term" value="F:DNA binding"/>
    <property type="evidence" value="ECO:0007669"/>
    <property type="project" value="InterPro"/>
</dbReference>
<sequence>MTAQSMLDNLISKLDYRDSAGYVDETIDPGARGAVWDDLREKCGVAAAYFKSAVPVVAFATADTRNDAVIAHRRLWNYGRVPILIATTPDEILAFSCSTAQTPQRPDAALLAEAKHGEEIDTILADFSRFSVESGRLARHRSKDLSTHNRVDNLLLRNLRTIRSRLIAAGVREDEIEPLLGRSIFVRYLEDRGILRSEDLRELGRPESLDLALAQGWNSLSSLFQTMSEHFNGDVFRQDILTRRLPHAAMSVLSDFFQGADPETGQAPLWRYDFAIIPPELISSIYEQLLAPKQKSHAAYYTPRRVVDLILDELAPSFTEPTPPTVLDPACGSGIFLTETFRRIVHHRKRQSSQAPTYSELSEVLVQSIFGIDKNSDAIGVTAFGLYLALLEHVDPRTIWREVRLPRLVGKNLIVSDAFESNSLDKRKFDIILGNPPWQSSLSSAARTFLKERKRLAPDKQIAVCFIWKASEMVRQGGFIGFILPAKTVLHNRSGPADRFRLQLFREMDVRTLIDLSPLRKELFGANSPAVAIVLGNDIERSRSHLLHVSPRRTPLAGIIDGIVIPQQNIQTIAMSWTRTDPSIWKPLLWGGLDDLNLVSHLRRTYEALSSLADSYGWHTGAGYQVMENGDQNDATHLHDLPILHTDALSTIEAPPETSLGVPPSVRVMHRPRERGIYLAPHVLMRKGFRSTPIAAFVPYDASFTDGLFALAGPRDHDRLLRAVAAVLNSSVAQYWYLMTASSWGVEREQLHLREWLSLPLPELRPSVVDSLTRTVEGMDEGSRREAINKVVEEQVYRLTPDERQLISDTLTMNLSELQTGPGALAYTAPDDESFAKYTAELNRRVNDLGIGSWIVQLTERTDGFAVVTCTNLEVAPSSQMTSAPVLRNLIRANGSLLDRVTSSAAIIEPQAIVLDNNSAHIIKPDRRVNWTLSASKVDTSELFDAILRSDGMITRDPRA</sequence>
<dbReference type="PANTHER" id="PTHR33841:SF1">
    <property type="entry name" value="DNA METHYLTRANSFERASE A"/>
    <property type="match status" value="1"/>
</dbReference>
<dbReference type="InterPro" id="IPR002052">
    <property type="entry name" value="DNA_methylase_N6_adenine_CS"/>
</dbReference>
<dbReference type="STRING" id="1112204.GPOL_c13800"/>
<dbReference type="SUPFAM" id="SSF53335">
    <property type="entry name" value="S-adenosyl-L-methionine-dependent methyltransferases"/>
    <property type="match status" value="1"/>
</dbReference>
<evidence type="ECO:0000259" key="6">
    <source>
        <dbReference type="Pfam" id="PF02384"/>
    </source>
</evidence>
<dbReference type="PROSITE" id="PS00092">
    <property type="entry name" value="N6_MTASE"/>
    <property type="match status" value="1"/>
</dbReference>
<dbReference type="EMBL" id="CP003119">
    <property type="protein sequence ID" value="AFA72434.1"/>
    <property type="molecule type" value="Genomic_DNA"/>
</dbReference>
<dbReference type="eggNOG" id="COG1002">
    <property type="taxonomic scope" value="Bacteria"/>
</dbReference>
<dbReference type="CDD" id="cd02440">
    <property type="entry name" value="AdoMet_MTases"/>
    <property type="match status" value="1"/>
</dbReference>
<dbReference type="InterPro" id="IPR029063">
    <property type="entry name" value="SAM-dependent_MTases_sf"/>
</dbReference>
<evidence type="ECO:0000256" key="2">
    <source>
        <dbReference type="ARBA" id="ARBA00022603"/>
    </source>
</evidence>
<keyword evidence="8" id="KW-1185">Reference proteome</keyword>
<proteinExistence type="predicted"/>
<evidence type="ECO:0000256" key="4">
    <source>
        <dbReference type="ARBA" id="ARBA00022747"/>
    </source>
</evidence>
<gene>
    <name evidence="7" type="ordered locus">GPOL_c13800</name>
</gene>
<comment type="catalytic activity">
    <reaction evidence="5">
        <text>a 2'-deoxyadenosine in DNA + S-adenosyl-L-methionine = an N(6)-methyl-2'-deoxyadenosine in DNA + S-adenosyl-L-homocysteine + H(+)</text>
        <dbReference type="Rhea" id="RHEA:15197"/>
        <dbReference type="Rhea" id="RHEA-COMP:12418"/>
        <dbReference type="Rhea" id="RHEA-COMP:12419"/>
        <dbReference type="ChEBI" id="CHEBI:15378"/>
        <dbReference type="ChEBI" id="CHEBI:57856"/>
        <dbReference type="ChEBI" id="CHEBI:59789"/>
        <dbReference type="ChEBI" id="CHEBI:90615"/>
        <dbReference type="ChEBI" id="CHEBI:90616"/>
        <dbReference type="EC" id="2.1.1.72"/>
    </reaction>
</comment>
<evidence type="ECO:0000256" key="5">
    <source>
        <dbReference type="ARBA" id="ARBA00047942"/>
    </source>
</evidence>
<feature type="domain" description="DNA methylase adenine-specific" evidence="6">
    <location>
        <begin position="281"/>
        <end position="534"/>
    </location>
</feature>
<dbReference type="KEGG" id="gpo:GPOL_c13800"/>
<dbReference type="GO" id="GO:0009007">
    <property type="term" value="F:site-specific DNA-methyltransferase (adenine-specific) activity"/>
    <property type="evidence" value="ECO:0007669"/>
    <property type="project" value="UniProtKB-EC"/>
</dbReference>
<name>H6N4G5_GORPV</name>
<dbReference type="REBASE" id="46084">
    <property type="entry name" value="GpoVH2ORF13800P"/>
</dbReference>
<evidence type="ECO:0000313" key="7">
    <source>
        <dbReference type="EMBL" id="AFA72434.1"/>
    </source>
</evidence>
<evidence type="ECO:0000256" key="1">
    <source>
        <dbReference type="ARBA" id="ARBA00011900"/>
    </source>
</evidence>
<dbReference type="Pfam" id="PF02384">
    <property type="entry name" value="N6_Mtase"/>
    <property type="match status" value="1"/>
</dbReference>